<reference evidence="1 2" key="1">
    <citation type="submission" date="2019-08" db="EMBL/GenBank/DDBJ databases">
        <title>Whole genome of Aphis craccivora.</title>
        <authorList>
            <person name="Voronova N.V."/>
            <person name="Shulinski R.S."/>
            <person name="Bandarenka Y.V."/>
            <person name="Zhorov D.G."/>
            <person name="Warner D."/>
        </authorList>
    </citation>
    <scope>NUCLEOTIDE SEQUENCE [LARGE SCALE GENOMIC DNA]</scope>
    <source>
        <strain evidence="1">180601</strain>
        <tissue evidence="1">Whole Body</tissue>
    </source>
</reference>
<evidence type="ECO:0000313" key="1">
    <source>
        <dbReference type="EMBL" id="KAF0769556.1"/>
    </source>
</evidence>
<gene>
    <name evidence="1" type="ORF">FWK35_00034737</name>
</gene>
<organism evidence="1 2">
    <name type="scientific">Aphis craccivora</name>
    <name type="common">Cowpea aphid</name>
    <dbReference type="NCBI Taxonomy" id="307492"/>
    <lineage>
        <taxon>Eukaryota</taxon>
        <taxon>Metazoa</taxon>
        <taxon>Ecdysozoa</taxon>
        <taxon>Arthropoda</taxon>
        <taxon>Hexapoda</taxon>
        <taxon>Insecta</taxon>
        <taxon>Pterygota</taxon>
        <taxon>Neoptera</taxon>
        <taxon>Paraneoptera</taxon>
        <taxon>Hemiptera</taxon>
        <taxon>Sternorrhyncha</taxon>
        <taxon>Aphidomorpha</taxon>
        <taxon>Aphidoidea</taxon>
        <taxon>Aphididae</taxon>
        <taxon>Aphidini</taxon>
        <taxon>Aphis</taxon>
        <taxon>Aphis</taxon>
    </lineage>
</organism>
<comment type="caution">
    <text evidence="1">The sequence shown here is derived from an EMBL/GenBank/DDBJ whole genome shotgun (WGS) entry which is preliminary data.</text>
</comment>
<protein>
    <submittedName>
        <fullName evidence="1">Uncharacterized protein</fullName>
    </submittedName>
</protein>
<dbReference type="EMBL" id="VUJU01000579">
    <property type="protein sequence ID" value="KAF0769556.1"/>
    <property type="molecule type" value="Genomic_DNA"/>
</dbReference>
<proteinExistence type="predicted"/>
<keyword evidence="2" id="KW-1185">Reference proteome</keyword>
<name>A0A6G0ZEW6_APHCR</name>
<dbReference type="AlphaFoldDB" id="A0A6G0ZEW6"/>
<accession>A0A6G0ZEW6</accession>
<dbReference type="Proteomes" id="UP000478052">
    <property type="component" value="Unassembled WGS sequence"/>
</dbReference>
<evidence type="ECO:0000313" key="2">
    <source>
        <dbReference type="Proteomes" id="UP000478052"/>
    </source>
</evidence>
<sequence>MEFTYHIKITTRIAETKNTISIDQPTNPIKLENFPYVIHISKFYDPYFYMQSPCEEITLKSTFSKYKFSIRKL</sequence>